<evidence type="ECO:0000259" key="4">
    <source>
        <dbReference type="PROSITE" id="PS50048"/>
    </source>
</evidence>
<dbReference type="GO" id="GO:0000981">
    <property type="term" value="F:DNA-binding transcription factor activity, RNA polymerase II-specific"/>
    <property type="evidence" value="ECO:0007669"/>
    <property type="project" value="InterPro"/>
</dbReference>
<feature type="region of interest" description="Disordered" evidence="3">
    <location>
        <begin position="1"/>
        <end position="32"/>
    </location>
</feature>
<dbReference type="EMBL" id="ML977346">
    <property type="protein sequence ID" value="KAF2108725.1"/>
    <property type="molecule type" value="Genomic_DNA"/>
</dbReference>
<keyword evidence="6" id="KW-1185">Reference proteome</keyword>
<sequence>MDEHSSRQALRPLLPRPDGIGRTPQVRLSSARSRRATVRAACNPCRDKRMKCDGQRPTCTACSVRVIQCKYVTSDANETRSQALKRKAEELEGRKNAAEEIYELLQNRPEEEVAVILRRIREGANPEHVLRQVQDGDLLLQLALVPEARYRYDFPYNKRMPKALIISNNTYLESPIFERAWADISASSLYPITRAREDNGLASSSMYLIPYHAAEVSDPLLADAKISEWTTVTSNESLLRKLLAAYIKYDAGFLTALHKEHFLYGLVENRPGYCSSLLVNAVLATACQMYEGLSGRQEFWNPQNLTYRFLAEAERLWRLEDGKSRLTTVQAAIIIQILYGINGLDKVGHAYLLQGLAMAHDMNLFLPTPEGSSARMRNTRHFTAWCLFNHQVNPTYYFFKPPLLEEPPKIALPDPSKDPTWYGHIRVRYPQNAMPVDTSFGFTFRAACKLRVIMNAITSAMFKKPGELTRLSTDTTLTLYSKLCDWFVQLPEPLLPQRIVFPNQIKIHAQYHTVVIRLFEPLLATAAALEHNNIRLNPLRIVSHAKSQVETLIRLNYLRHGFEYFDPFLVTLLLTVSFEAQTDLERATISSSDRDSSQPSVDEIRSTLILCAKGMYDQSHNYYVGHLLFHLFLGRTTPAEIELLKRFLPSSQLERNQGVPQERVRSEWPLPIIKIDEDPRTSKLETLVKDYQRLAVDSEEDLSA</sequence>
<dbReference type="PANTHER" id="PTHR47256">
    <property type="entry name" value="ZN(II)2CYS6 TRANSCRIPTION FACTOR (EUROFUNG)-RELATED"/>
    <property type="match status" value="1"/>
</dbReference>
<gene>
    <name evidence="5" type="ORF">BDV96DRAFT_587169</name>
</gene>
<dbReference type="SMART" id="SM00066">
    <property type="entry name" value="GAL4"/>
    <property type="match status" value="1"/>
</dbReference>
<dbReference type="InterPro" id="IPR001138">
    <property type="entry name" value="Zn2Cys6_DnaBD"/>
</dbReference>
<evidence type="ECO:0000313" key="6">
    <source>
        <dbReference type="Proteomes" id="UP000799770"/>
    </source>
</evidence>
<evidence type="ECO:0000256" key="2">
    <source>
        <dbReference type="SAM" id="Coils"/>
    </source>
</evidence>
<dbReference type="CDD" id="cd00067">
    <property type="entry name" value="GAL4"/>
    <property type="match status" value="1"/>
</dbReference>
<evidence type="ECO:0000256" key="1">
    <source>
        <dbReference type="ARBA" id="ARBA00023242"/>
    </source>
</evidence>
<accession>A0A6A5YNM0</accession>
<organism evidence="5 6">
    <name type="scientific">Lophiotrema nucula</name>
    <dbReference type="NCBI Taxonomy" id="690887"/>
    <lineage>
        <taxon>Eukaryota</taxon>
        <taxon>Fungi</taxon>
        <taxon>Dikarya</taxon>
        <taxon>Ascomycota</taxon>
        <taxon>Pezizomycotina</taxon>
        <taxon>Dothideomycetes</taxon>
        <taxon>Pleosporomycetidae</taxon>
        <taxon>Pleosporales</taxon>
        <taxon>Lophiotremataceae</taxon>
        <taxon>Lophiotrema</taxon>
    </lineage>
</organism>
<dbReference type="InterPro" id="IPR053187">
    <property type="entry name" value="Notoamide_regulator"/>
</dbReference>
<dbReference type="SUPFAM" id="SSF57701">
    <property type="entry name" value="Zn2/Cys6 DNA-binding domain"/>
    <property type="match status" value="1"/>
</dbReference>
<name>A0A6A5YNM0_9PLEO</name>
<dbReference type="CDD" id="cd12148">
    <property type="entry name" value="fungal_TF_MHR"/>
    <property type="match status" value="1"/>
</dbReference>
<dbReference type="Proteomes" id="UP000799770">
    <property type="component" value="Unassembled WGS sequence"/>
</dbReference>
<dbReference type="PROSITE" id="PS50048">
    <property type="entry name" value="ZN2_CY6_FUNGAL_2"/>
    <property type="match status" value="1"/>
</dbReference>
<dbReference type="PANTHER" id="PTHR47256:SF1">
    <property type="entry name" value="ZN(II)2CYS6 TRANSCRIPTION FACTOR (EUROFUNG)"/>
    <property type="match status" value="1"/>
</dbReference>
<feature type="coiled-coil region" evidence="2">
    <location>
        <begin position="74"/>
        <end position="108"/>
    </location>
</feature>
<keyword evidence="2" id="KW-0175">Coiled coil</keyword>
<protein>
    <recommendedName>
        <fullName evidence="4">Zn(2)-C6 fungal-type domain-containing protein</fullName>
    </recommendedName>
</protein>
<evidence type="ECO:0000256" key="3">
    <source>
        <dbReference type="SAM" id="MobiDB-lite"/>
    </source>
</evidence>
<keyword evidence="1" id="KW-0539">Nucleus</keyword>
<dbReference type="Pfam" id="PF00172">
    <property type="entry name" value="Zn_clus"/>
    <property type="match status" value="1"/>
</dbReference>
<dbReference type="Gene3D" id="4.10.240.10">
    <property type="entry name" value="Zn(2)-C6 fungal-type DNA-binding domain"/>
    <property type="match status" value="1"/>
</dbReference>
<evidence type="ECO:0000313" key="5">
    <source>
        <dbReference type="EMBL" id="KAF2108725.1"/>
    </source>
</evidence>
<proteinExistence type="predicted"/>
<feature type="domain" description="Zn(2)-C6 fungal-type" evidence="4">
    <location>
        <begin position="41"/>
        <end position="71"/>
    </location>
</feature>
<dbReference type="PROSITE" id="PS00463">
    <property type="entry name" value="ZN2_CY6_FUNGAL_1"/>
    <property type="match status" value="1"/>
</dbReference>
<dbReference type="AlphaFoldDB" id="A0A6A5YNM0"/>
<dbReference type="GO" id="GO:0008270">
    <property type="term" value="F:zinc ion binding"/>
    <property type="evidence" value="ECO:0007669"/>
    <property type="project" value="InterPro"/>
</dbReference>
<dbReference type="OrthoDB" id="426882at2759"/>
<reference evidence="5" key="1">
    <citation type="journal article" date="2020" name="Stud. Mycol.">
        <title>101 Dothideomycetes genomes: a test case for predicting lifestyles and emergence of pathogens.</title>
        <authorList>
            <person name="Haridas S."/>
            <person name="Albert R."/>
            <person name="Binder M."/>
            <person name="Bloem J."/>
            <person name="Labutti K."/>
            <person name="Salamov A."/>
            <person name="Andreopoulos B."/>
            <person name="Baker S."/>
            <person name="Barry K."/>
            <person name="Bills G."/>
            <person name="Bluhm B."/>
            <person name="Cannon C."/>
            <person name="Castanera R."/>
            <person name="Culley D."/>
            <person name="Daum C."/>
            <person name="Ezra D."/>
            <person name="Gonzalez J."/>
            <person name="Henrissat B."/>
            <person name="Kuo A."/>
            <person name="Liang C."/>
            <person name="Lipzen A."/>
            <person name="Lutzoni F."/>
            <person name="Magnuson J."/>
            <person name="Mondo S."/>
            <person name="Nolan M."/>
            <person name="Ohm R."/>
            <person name="Pangilinan J."/>
            <person name="Park H.-J."/>
            <person name="Ramirez L."/>
            <person name="Alfaro M."/>
            <person name="Sun H."/>
            <person name="Tritt A."/>
            <person name="Yoshinaga Y."/>
            <person name="Zwiers L.-H."/>
            <person name="Turgeon B."/>
            <person name="Goodwin S."/>
            <person name="Spatafora J."/>
            <person name="Crous P."/>
            <person name="Grigoriev I."/>
        </authorList>
    </citation>
    <scope>NUCLEOTIDE SEQUENCE</scope>
    <source>
        <strain evidence="5">CBS 627.86</strain>
    </source>
</reference>
<dbReference type="InterPro" id="IPR036864">
    <property type="entry name" value="Zn2-C6_fun-type_DNA-bd_sf"/>
</dbReference>